<dbReference type="Gene3D" id="2.30.42.10">
    <property type="match status" value="1"/>
</dbReference>
<dbReference type="SUPFAM" id="SSF50494">
    <property type="entry name" value="Trypsin-like serine proteases"/>
    <property type="match status" value="1"/>
</dbReference>
<proteinExistence type="predicted"/>
<feature type="domain" description="PDZ" evidence="3">
    <location>
        <begin position="226"/>
        <end position="309"/>
    </location>
</feature>
<evidence type="ECO:0000256" key="1">
    <source>
        <dbReference type="ARBA" id="ARBA00022670"/>
    </source>
</evidence>
<dbReference type="InterPro" id="IPR001940">
    <property type="entry name" value="Peptidase_S1C"/>
</dbReference>
<evidence type="ECO:0000259" key="3">
    <source>
        <dbReference type="PROSITE" id="PS50106"/>
    </source>
</evidence>
<dbReference type="SMART" id="SM00228">
    <property type="entry name" value="PDZ"/>
    <property type="match status" value="1"/>
</dbReference>
<dbReference type="PANTHER" id="PTHR43343">
    <property type="entry name" value="PEPTIDASE S12"/>
    <property type="match status" value="1"/>
</dbReference>
<dbReference type="InterPro" id="IPR036034">
    <property type="entry name" value="PDZ_sf"/>
</dbReference>
<keyword evidence="2" id="KW-0378">Hydrolase</keyword>
<sequence>QEIIKSEAMLVNPVTEVAKKVQPSVVNITIEVIEYDIFGREGLVPAVGSGVIFSEDGYILTNAHVVEEAEKENIKVTFFNGKTEKAKLVGMEPRADIAVIKVDKKNLKAAEFISVRDIEVGDLAVAIGSPFGFQQTVTSGIVSALGREIPQLIGGEEYKVVVDLIQTDAAINMGNSGGALANIEGKVMGINTLIISPNQMYGLMPTSVGLGFAIPSDIATNIANQIIKYGKSRIPIIGIKMGDSTDPDVPGVFVVQVFEDLPAEKAGIKVGDIITKCNNIVLRTQLDLIAEIVKYNVGDKVELEINRNGKVFTTKVQLVDAPPEYGR</sequence>
<dbReference type="PANTHER" id="PTHR43343:SF3">
    <property type="entry name" value="PROTEASE DO-LIKE 8, CHLOROPLASTIC"/>
    <property type="match status" value="1"/>
</dbReference>
<accession>X0Z3S4</accession>
<evidence type="ECO:0000313" key="4">
    <source>
        <dbReference type="EMBL" id="GAG63669.1"/>
    </source>
</evidence>
<name>X0Z3S4_9ZZZZ</name>
<gene>
    <name evidence="4" type="ORF">S01H4_07678</name>
</gene>
<reference evidence="4" key="1">
    <citation type="journal article" date="2014" name="Front. Microbiol.">
        <title>High frequency of phylogenetically diverse reductive dehalogenase-homologous genes in deep subseafloor sedimentary metagenomes.</title>
        <authorList>
            <person name="Kawai M."/>
            <person name="Futagami T."/>
            <person name="Toyoda A."/>
            <person name="Takaki Y."/>
            <person name="Nishi S."/>
            <person name="Hori S."/>
            <person name="Arai W."/>
            <person name="Tsubouchi T."/>
            <person name="Morono Y."/>
            <person name="Uchiyama I."/>
            <person name="Ito T."/>
            <person name="Fujiyama A."/>
            <person name="Inagaki F."/>
            <person name="Takami H."/>
        </authorList>
    </citation>
    <scope>NUCLEOTIDE SEQUENCE</scope>
    <source>
        <strain evidence="4">Expedition CK06-06</strain>
    </source>
</reference>
<dbReference type="EMBL" id="BART01002542">
    <property type="protein sequence ID" value="GAG63669.1"/>
    <property type="molecule type" value="Genomic_DNA"/>
</dbReference>
<dbReference type="PROSITE" id="PS50106">
    <property type="entry name" value="PDZ"/>
    <property type="match status" value="1"/>
</dbReference>
<protein>
    <recommendedName>
        <fullName evidence="3">PDZ domain-containing protein</fullName>
    </recommendedName>
</protein>
<dbReference type="Pfam" id="PF13180">
    <property type="entry name" value="PDZ_2"/>
    <property type="match status" value="1"/>
</dbReference>
<feature type="non-terminal residue" evidence="4">
    <location>
        <position position="1"/>
    </location>
</feature>
<dbReference type="SUPFAM" id="SSF50156">
    <property type="entry name" value="PDZ domain-like"/>
    <property type="match status" value="1"/>
</dbReference>
<evidence type="ECO:0000256" key="2">
    <source>
        <dbReference type="ARBA" id="ARBA00022801"/>
    </source>
</evidence>
<dbReference type="GO" id="GO:0006508">
    <property type="term" value="P:proteolysis"/>
    <property type="evidence" value="ECO:0007669"/>
    <property type="project" value="UniProtKB-KW"/>
</dbReference>
<dbReference type="InterPro" id="IPR051201">
    <property type="entry name" value="Chloro_Bact_Ser_Proteases"/>
</dbReference>
<dbReference type="InterPro" id="IPR009003">
    <property type="entry name" value="Peptidase_S1_PA"/>
</dbReference>
<dbReference type="PRINTS" id="PR00834">
    <property type="entry name" value="PROTEASES2C"/>
</dbReference>
<comment type="caution">
    <text evidence="4">The sequence shown here is derived from an EMBL/GenBank/DDBJ whole genome shotgun (WGS) entry which is preliminary data.</text>
</comment>
<dbReference type="GO" id="GO:0004252">
    <property type="term" value="F:serine-type endopeptidase activity"/>
    <property type="evidence" value="ECO:0007669"/>
    <property type="project" value="InterPro"/>
</dbReference>
<dbReference type="Pfam" id="PF13365">
    <property type="entry name" value="Trypsin_2"/>
    <property type="match status" value="1"/>
</dbReference>
<dbReference type="InterPro" id="IPR001478">
    <property type="entry name" value="PDZ"/>
</dbReference>
<dbReference type="Gene3D" id="2.40.10.120">
    <property type="match status" value="1"/>
</dbReference>
<dbReference type="AlphaFoldDB" id="X0Z3S4"/>
<keyword evidence="1" id="KW-0645">Protease</keyword>
<organism evidence="4">
    <name type="scientific">marine sediment metagenome</name>
    <dbReference type="NCBI Taxonomy" id="412755"/>
    <lineage>
        <taxon>unclassified sequences</taxon>
        <taxon>metagenomes</taxon>
        <taxon>ecological metagenomes</taxon>
    </lineage>
</organism>